<gene>
    <name evidence="5" type="ORF">NA2_11974</name>
</gene>
<dbReference type="GO" id="GO:0003700">
    <property type="term" value="F:DNA-binding transcription factor activity"/>
    <property type="evidence" value="ECO:0007669"/>
    <property type="project" value="InterPro"/>
</dbReference>
<keyword evidence="2" id="KW-0238">DNA-binding</keyword>
<dbReference type="SUPFAM" id="SSF46785">
    <property type="entry name" value="Winged helix' DNA-binding domain"/>
    <property type="match status" value="1"/>
</dbReference>
<dbReference type="Pfam" id="PF00392">
    <property type="entry name" value="GntR"/>
    <property type="match status" value="1"/>
</dbReference>
<dbReference type="SMART" id="SM00345">
    <property type="entry name" value="HTH_GNTR"/>
    <property type="match status" value="1"/>
</dbReference>
<reference evidence="5 6" key="1">
    <citation type="journal article" date="2012" name="J. Bacteriol.">
        <title>Genome Sequence of Nitratireductor pacificus Type Strain pht-3B.</title>
        <authorList>
            <person name="Lai Q."/>
            <person name="Li G."/>
            <person name="Shao Z."/>
        </authorList>
    </citation>
    <scope>NUCLEOTIDE SEQUENCE [LARGE SCALE GENOMIC DNA]</scope>
    <source>
        <strain evidence="6">pht-3B</strain>
    </source>
</reference>
<dbReference type="EMBL" id="AMRM01000012">
    <property type="protein sequence ID" value="EKF18613.1"/>
    <property type="molecule type" value="Genomic_DNA"/>
</dbReference>
<dbReference type="AlphaFoldDB" id="K2N338"/>
<organism evidence="5 6">
    <name type="scientific">Nitratireductor pacificus pht-3B</name>
    <dbReference type="NCBI Taxonomy" id="391937"/>
    <lineage>
        <taxon>Bacteria</taxon>
        <taxon>Pseudomonadati</taxon>
        <taxon>Pseudomonadota</taxon>
        <taxon>Alphaproteobacteria</taxon>
        <taxon>Hyphomicrobiales</taxon>
        <taxon>Phyllobacteriaceae</taxon>
        <taxon>Nitratireductor</taxon>
    </lineage>
</organism>
<feature type="domain" description="HTH gntR-type" evidence="4">
    <location>
        <begin position="1"/>
        <end position="55"/>
    </location>
</feature>
<dbReference type="PANTHER" id="PTHR43537:SF41">
    <property type="entry name" value="TRANSCRIPTIONAL REGULATORY PROTEIN"/>
    <property type="match status" value="1"/>
</dbReference>
<protein>
    <submittedName>
        <fullName evidence="5">GntR family transcriptional regulator</fullName>
    </submittedName>
</protein>
<sequence length="197" mass="22141">MILNGELPAGERLEQEQIAEQLGMSRLPIRQALDRLKEQGFIDMLPHRGAIVSPLTLEDMVELYAARQRLEAWALTDAWPHYTPDVVGTLRDSLRSCEAAAERGDLDDFMVANRNFHLQTYAPAGNRHLQSIIVKLYDLSERYQRTSLQQPGRMQLSNTHHADMLKAIEDDSLEGLLAAAARHNGATQLSVESRIDA</sequence>
<dbReference type="Gene3D" id="1.10.10.10">
    <property type="entry name" value="Winged helix-like DNA-binding domain superfamily/Winged helix DNA-binding domain"/>
    <property type="match status" value="1"/>
</dbReference>
<dbReference type="SUPFAM" id="SSF48008">
    <property type="entry name" value="GntR ligand-binding domain-like"/>
    <property type="match status" value="1"/>
</dbReference>
<dbReference type="SMART" id="SM00895">
    <property type="entry name" value="FCD"/>
    <property type="match status" value="1"/>
</dbReference>
<dbReference type="CDD" id="cd07377">
    <property type="entry name" value="WHTH_GntR"/>
    <property type="match status" value="1"/>
</dbReference>
<dbReference type="InterPro" id="IPR036388">
    <property type="entry name" value="WH-like_DNA-bd_sf"/>
</dbReference>
<evidence type="ECO:0000259" key="4">
    <source>
        <dbReference type="PROSITE" id="PS50949"/>
    </source>
</evidence>
<evidence type="ECO:0000256" key="2">
    <source>
        <dbReference type="ARBA" id="ARBA00023125"/>
    </source>
</evidence>
<dbReference type="GO" id="GO:0003677">
    <property type="term" value="F:DNA binding"/>
    <property type="evidence" value="ECO:0007669"/>
    <property type="project" value="UniProtKB-KW"/>
</dbReference>
<proteinExistence type="predicted"/>
<dbReference type="InterPro" id="IPR000524">
    <property type="entry name" value="Tscrpt_reg_HTH_GntR"/>
</dbReference>
<dbReference type="STRING" id="391937.NA2_11974"/>
<evidence type="ECO:0000256" key="1">
    <source>
        <dbReference type="ARBA" id="ARBA00023015"/>
    </source>
</evidence>
<evidence type="ECO:0000313" key="6">
    <source>
        <dbReference type="Proteomes" id="UP000006786"/>
    </source>
</evidence>
<dbReference type="Pfam" id="PF07729">
    <property type="entry name" value="FCD"/>
    <property type="match status" value="1"/>
</dbReference>
<dbReference type="Proteomes" id="UP000006786">
    <property type="component" value="Unassembled WGS sequence"/>
</dbReference>
<dbReference type="eggNOG" id="COG1802">
    <property type="taxonomic scope" value="Bacteria"/>
</dbReference>
<comment type="caution">
    <text evidence="5">The sequence shown here is derived from an EMBL/GenBank/DDBJ whole genome shotgun (WGS) entry which is preliminary data.</text>
</comment>
<keyword evidence="3" id="KW-0804">Transcription</keyword>
<dbReference type="PROSITE" id="PS50949">
    <property type="entry name" value="HTH_GNTR"/>
    <property type="match status" value="1"/>
</dbReference>
<dbReference type="PATRIC" id="fig|391937.3.peg.2460"/>
<evidence type="ECO:0000313" key="5">
    <source>
        <dbReference type="EMBL" id="EKF18613.1"/>
    </source>
</evidence>
<accession>K2N338</accession>
<dbReference type="InterPro" id="IPR036390">
    <property type="entry name" value="WH_DNA-bd_sf"/>
</dbReference>
<keyword evidence="6" id="KW-1185">Reference proteome</keyword>
<dbReference type="InterPro" id="IPR011711">
    <property type="entry name" value="GntR_C"/>
</dbReference>
<dbReference type="InterPro" id="IPR008920">
    <property type="entry name" value="TF_FadR/GntR_C"/>
</dbReference>
<evidence type="ECO:0000256" key="3">
    <source>
        <dbReference type="ARBA" id="ARBA00023163"/>
    </source>
</evidence>
<dbReference type="PANTHER" id="PTHR43537">
    <property type="entry name" value="TRANSCRIPTIONAL REGULATOR, GNTR FAMILY"/>
    <property type="match status" value="1"/>
</dbReference>
<name>K2N338_9HYPH</name>
<keyword evidence="1" id="KW-0805">Transcription regulation</keyword>
<dbReference type="PRINTS" id="PR00035">
    <property type="entry name" value="HTHGNTR"/>
</dbReference>
<dbReference type="Gene3D" id="1.20.120.530">
    <property type="entry name" value="GntR ligand-binding domain-like"/>
    <property type="match status" value="1"/>
</dbReference>